<dbReference type="RefSeq" id="WP_239554129.1">
    <property type="nucleotide sequence ID" value="NZ_JAFBCM010000001.1"/>
</dbReference>
<keyword evidence="2" id="KW-1185">Reference proteome</keyword>
<sequence>MSKSGLPNVTDRASWQAELDALRLREKAHTRAGDALAAARRRLSMVEVDATIPLVGENGRVPLLAAFEGRGQLIAYFHMWHAGHDSAGQCEGCTYFNGQVRELSVLHSRDVTYATLCQGPYEPSVRYRNFMQWDVPWYSAQDSLQALLGDRPTAPSPLVFYVRDGNRVFETYWTSGRGLEPLAPSYGLLDRTVFGRREGWEDQPEGRPEPMWPDDVNPMRINGRPIAQWSRIAAGRDDTLA</sequence>
<gene>
    <name evidence="1" type="ORF">ACFOUW_26970</name>
</gene>
<evidence type="ECO:0000313" key="2">
    <source>
        <dbReference type="Proteomes" id="UP001595699"/>
    </source>
</evidence>
<dbReference type="Proteomes" id="UP001595699">
    <property type="component" value="Unassembled WGS sequence"/>
</dbReference>
<name>A0ABV7YI10_9ACTN</name>
<accession>A0ABV7YI10</accession>
<protein>
    <submittedName>
        <fullName evidence="1">DUF899 family protein</fullName>
    </submittedName>
</protein>
<comment type="caution">
    <text evidence="1">The sequence shown here is derived from an EMBL/GenBank/DDBJ whole genome shotgun (WGS) entry which is preliminary data.</text>
</comment>
<dbReference type="EMBL" id="JBHRZH010000027">
    <property type="protein sequence ID" value="MFC3764508.1"/>
    <property type="molecule type" value="Genomic_DNA"/>
</dbReference>
<proteinExistence type="predicted"/>
<evidence type="ECO:0000313" key="1">
    <source>
        <dbReference type="EMBL" id="MFC3764508.1"/>
    </source>
</evidence>
<dbReference type="Pfam" id="PF05988">
    <property type="entry name" value="DUF899"/>
    <property type="match status" value="1"/>
</dbReference>
<dbReference type="InterPro" id="IPR010296">
    <property type="entry name" value="DUF899_thioredox"/>
</dbReference>
<reference evidence="2" key="1">
    <citation type="journal article" date="2019" name="Int. J. Syst. Evol. Microbiol.">
        <title>The Global Catalogue of Microorganisms (GCM) 10K type strain sequencing project: providing services to taxonomists for standard genome sequencing and annotation.</title>
        <authorList>
            <consortium name="The Broad Institute Genomics Platform"/>
            <consortium name="The Broad Institute Genome Sequencing Center for Infectious Disease"/>
            <person name="Wu L."/>
            <person name="Ma J."/>
        </authorList>
    </citation>
    <scope>NUCLEOTIDE SEQUENCE [LARGE SCALE GENOMIC DNA]</scope>
    <source>
        <strain evidence="2">CGMCC 4.7241</strain>
    </source>
</reference>
<organism evidence="1 2">
    <name type="scientific">Tenggerimyces flavus</name>
    <dbReference type="NCBI Taxonomy" id="1708749"/>
    <lineage>
        <taxon>Bacteria</taxon>
        <taxon>Bacillati</taxon>
        <taxon>Actinomycetota</taxon>
        <taxon>Actinomycetes</taxon>
        <taxon>Propionibacteriales</taxon>
        <taxon>Nocardioidaceae</taxon>
        <taxon>Tenggerimyces</taxon>
    </lineage>
</organism>